<proteinExistence type="predicted"/>
<dbReference type="Proteomes" id="UP000176678">
    <property type="component" value="Unassembled WGS sequence"/>
</dbReference>
<protein>
    <submittedName>
        <fullName evidence="1">Uncharacterized protein</fullName>
    </submittedName>
</protein>
<sequence>MTASGRQRRIEVILAGLQAKLPFIASNGAIITDLRQEGGMLVTVFANGKTVETPLAALLACDAAVPISLE</sequence>
<organism evidence="1 2">
    <name type="scientific">Candidatus Uhrbacteria bacterium RIFCSPLOWO2_02_FULL_51_9</name>
    <dbReference type="NCBI Taxonomy" id="1802410"/>
    <lineage>
        <taxon>Bacteria</taxon>
        <taxon>Candidatus Uhriibacteriota</taxon>
    </lineage>
</organism>
<dbReference type="AlphaFoldDB" id="A0A1F7VH39"/>
<accession>A0A1F7VH39</accession>
<name>A0A1F7VH39_9BACT</name>
<dbReference type="EMBL" id="MGES01000009">
    <property type="protein sequence ID" value="OGL89277.1"/>
    <property type="molecule type" value="Genomic_DNA"/>
</dbReference>
<evidence type="ECO:0000313" key="1">
    <source>
        <dbReference type="EMBL" id="OGL89277.1"/>
    </source>
</evidence>
<reference evidence="1 2" key="1">
    <citation type="journal article" date="2016" name="Nat. Commun.">
        <title>Thousands of microbial genomes shed light on interconnected biogeochemical processes in an aquifer system.</title>
        <authorList>
            <person name="Anantharaman K."/>
            <person name="Brown C.T."/>
            <person name="Hug L.A."/>
            <person name="Sharon I."/>
            <person name="Castelle C.J."/>
            <person name="Probst A.J."/>
            <person name="Thomas B.C."/>
            <person name="Singh A."/>
            <person name="Wilkins M.J."/>
            <person name="Karaoz U."/>
            <person name="Brodie E.L."/>
            <person name="Williams K.H."/>
            <person name="Hubbard S.S."/>
            <person name="Banfield J.F."/>
        </authorList>
    </citation>
    <scope>NUCLEOTIDE SEQUENCE [LARGE SCALE GENOMIC DNA]</scope>
</reference>
<gene>
    <name evidence="1" type="ORF">A3H75_03220</name>
</gene>
<evidence type="ECO:0000313" key="2">
    <source>
        <dbReference type="Proteomes" id="UP000176678"/>
    </source>
</evidence>
<comment type="caution">
    <text evidence="1">The sequence shown here is derived from an EMBL/GenBank/DDBJ whole genome shotgun (WGS) entry which is preliminary data.</text>
</comment>